<dbReference type="EMBL" id="CADEAL010000167">
    <property type="protein sequence ID" value="CAB1415659.1"/>
    <property type="molecule type" value="Genomic_DNA"/>
</dbReference>
<evidence type="ECO:0000313" key="3">
    <source>
        <dbReference type="Proteomes" id="UP001153269"/>
    </source>
</evidence>
<evidence type="ECO:0000313" key="2">
    <source>
        <dbReference type="EMBL" id="CAB1415659.1"/>
    </source>
</evidence>
<feature type="region of interest" description="Disordered" evidence="1">
    <location>
        <begin position="1"/>
        <end position="37"/>
    </location>
</feature>
<feature type="compositionally biased region" description="Basic and acidic residues" evidence="1">
    <location>
        <begin position="11"/>
        <end position="23"/>
    </location>
</feature>
<reference evidence="2" key="1">
    <citation type="submission" date="2020-03" db="EMBL/GenBank/DDBJ databases">
        <authorList>
            <person name="Weist P."/>
        </authorList>
    </citation>
    <scope>NUCLEOTIDE SEQUENCE</scope>
</reference>
<name>A0A9N7TNU2_PLEPL</name>
<organism evidence="2 3">
    <name type="scientific">Pleuronectes platessa</name>
    <name type="common">European plaice</name>
    <dbReference type="NCBI Taxonomy" id="8262"/>
    <lineage>
        <taxon>Eukaryota</taxon>
        <taxon>Metazoa</taxon>
        <taxon>Chordata</taxon>
        <taxon>Craniata</taxon>
        <taxon>Vertebrata</taxon>
        <taxon>Euteleostomi</taxon>
        <taxon>Actinopterygii</taxon>
        <taxon>Neopterygii</taxon>
        <taxon>Teleostei</taxon>
        <taxon>Neoteleostei</taxon>
        <taxon>Acanthomorphata</taxon>
        <taxon>Carangaria</taxon>
        <taxon>Pleuronectiformes</taxon>
        <taxon>Pleuronectoidei</taxon>
        <taxon>Pleuronectidae</taxon>
        <taxon>Pleuronectes</taxon>
    </lineage>
</organism>
<accession>A0A9N7TNU2</accession>
<feature type="compositionally biased region" description="Polar residues" evidence="1">
    <location>
        <begin position="24"/>
        <end position="33"/>
    </location>
</feature>
<sequence length="109" mass="12094">MGNNGLCFPELDGKERGLTEQRNTDPQNQSASLHQHPLGIHPLISKTVDASVSKRSPQHTPLLLQVKARCRTSPGSQERELLKSLPDSLINRDDYFTLSAITFLSVLCK</sequence>
<dbReference type="Proteomes" id="UP001153269">
    <property type="component" value="Unassembled WGS sequence"/>
</dbReference>
<comment type="caution">
    <text evidence="2">The sequence shown here is derived from an EMBL/GenBank/DDBJ whole genome shotgun (WGS) entry which is preliminary data.</text>
</comment>
<proteinExistence type="predicted"/>
<gene>
    <name evidence="2" type="ORF">PLEPLA_LOCUS3377</name>
</gene>
<dbReference type="AlphaFoldDB" id="A0A9N7TNU2"/>
<keyword evidence="3" id="KW-1185">Reference proteome</keyword>
<protein>
    <submittedName>
        <fullName evidence="2">Uncharacterized protein</fullName>
    </submittedName>
</protein>
<evidence type="ECO:0000256" key="1">
    <source>
        <dbReference type="SAM" id="MobiDB-lite"/>
    </source>
</evidence>